<keyword evidence="2" id="KW-1185">Reference proteome</keyword>
<comment type="caution">
    <text evidence="1">The sequence shown here is derived from an EMBL/GenBank/DDBJ whole genome shotgun (WGS) entry which is preliminary data.</text>
</comment>
<organism evidence="1 2">
    <name type="scientific">Gossypium armourianum</name>
    <dbReference type="NCBI Taxonomy" id="34283"/>
    <lineage>
        <taxon>Eukaryota</taxon>
        <taxon>Viridiplantae</taxon>
        <taxon>Streptophyta</taxon>
        <taxon>Embryophyta</taxon>
        <taxon>Tracheophyta</taxon>
        <taxon>Spermatophyta</taxon>
        <taxon>Magnoliopsida</taxon>
        <taxon>eudicotyledons</taxon>
        <taxon>Gunneridae</taxon>
        <taxon>Pentapetalae</taxon>
        <taxon>rosids</taxon>
        <taxon>malvids</taxon>
        <taxon>Malvales</taxon>
        <taxon>Malvaceae</taxon>
        <taxon>Malvoideae</taxon>
        <taxon>Gossypium</taxon>
    </lineage>
</organism>
<feature type="non-terminal residue" evidence="1">
    <location>
        <position position="23"/>
    </location>
</feature>
<evidence type="ECO:0000313" key="1">
    <source>
        <dbReference type="EMBL" id="MBA0838183.1"/>
    </source>
</evidence>
<dbReference type="Proteomes" id="UP000593575">
    <property type="component" value="Unassembled WGS sequence"/>
</dbReference>
<gene>
    <name evidence="1" type="ORF">Goarm_010262</name>
</gene>
<reference evidence="1 2" key="1">
    <citation type="journal article" date="2019" name="Genome Biol. Evol.">
        <title>Insights into the evolution of the New World diploid cottons (Gossypium, subgenus Houzingenia) based on genome sequencing.</title>
        <authorList>
            <person name="Grover C.E."/>
            <person name="Arick M.A. 2nd"/>
            <person name="Thrash A."/>
            <person name="Conover J.L."/>
            <person name="Sanders W.S."/>
            <person name="Peterson D.G."/>
            <person name="Frelichowski J.E."/>
            <person name="Scheffler J.A."/>
            <person name="Scheffler B.E."/>
            <person name="Wendel J.F."/>
        </authorList>
    </citation>
    <scope>NUCLEOTIDE SEQUENCE [LARGE SCALE GENOMIC DNA]</scope>
    <source>
        <strain evidence="1">6</strain>
        <tissue evidence="1">Leaf</tissue>
    </source>
</reference>
<protein>
    <submittedName>
        <fullName evidence="1">Uncharacterized protein</fullName>
    </submittedName>
</protein>
<dbReference type="EMBL" id="JABFAE010000009">
    <property type="protein sequence ID" value="MBA0838183.1"/>
    <property type="molecule type" value="Genomic_DNA"/>
</dbReference>
<accession>A0A7J9JVH3</accession>
<sequence length="23" mass="2637">MSVYNSVYWSMGMSLLDQLLVSI</sequence>
<evidence type="ECO:0000313" key="2">
    <source>
        <dbReference type="Proteomes" id="UP000593575"/>
    </source>
</evidence>
<proteinExistence type="predicted"/>
<dbReference type="AlphaFoldDB" id="A0A7J9JVH3"/>
<name>A0A7J9JVH3_9ROSI</name>